<feature type="binding site" evidence="7">
    <location>
        <position position="61"/>
    </location>
    <ligand>
        <name>NADP(+)</name>
        <dbReference type="ChEBI" id="CHEBI:58349"/>
    </ligand>
</feature>
<dbReference type="SUPFAM" id="SSF55347">
    <property type="entry name" value="Glyceraldehyde-3-phosphate dehydrogenase-like, C-terminal domain"/>
    <property type="match status" value="1"/>
</dbReference>
<dbReference type="UniPathway" id="UPA00115">
    <property type="reaction ID" value="UER00408"/>
</dbReference>
<dbReference type="Pfam" id="PF02781">
    <property type="entry name" value="G6PD_C"/>
    <property type="match status" value="1"/>
</dbReference>
<keyword evidence="6 7" id="KW-0119">Carbohydrate metabolism</keyword>
<dbReference type="Pfam" id="PF00479">
    <property type="entry name" value="G6PD_N"/>
    <property type="match status" value="1"/>
</dbReference>
<dbReference type="PROSITE" id="PS00069">
    <property type="entry name" value="G6P_DEHYDROGENASE"/>
    <property type="match status" value="1"/>
</dbReference>
<dbReference type="GO" id="GO:0005829">
    <property type="term" value="C:cytosol"/>
    <property type="evidence" value="ECO:0007669"/>
    <property type="project" value="TreeGrafter"/>
</dbReference>
<dbReference type="InterPro" id="IPR001282">
    <property type="entry name" value="G6P_DH"/>
</dbReference>
<evidence type="ECO:0000256" key="7">
    <source>
        <dbReference type="HAMAP-Rule" id="MF_00966"/>
    </source>
</evidence>
<dbReference type="KEGG" id="nch:A0U93_12835"/>
<organism evidence="8 9">
    <name type="scientific">Neoasaia chiangmaiensis</name>
    <dbReference type="NCBI Taxonomy" id="320497"/>
    <lineage>
        <taxon>Bacteria</taxon>
        <taxon>Pseudomonadati</taxon>
        <taxon>Pseudomonadota</taxon>
        <taxon>Alphaproteobacteria</taxon>
        <taxon>Acetobacterales</taxon>
        <taxon>Acetobacteraceae</taxon>
        <taxon>Neoasaia</taxon>
    </lineage>
</organism>
<dbReference type="Gene3D" id="3.30.360.10">
    <property type="entry name" value="Dihydrodipicolinate Reductase, domain 2"/>
    <property type="match status" value="1"/>
</dbReference>
<dbReference type="PANTHER" id="PTHR23429">
    <property type="entry name" value="GLUCOSE-6-PHOSPHATE 1-DEHYDROGENASE G6PD"/>
    <property type="match status" value="1"/>
</dbReference>
<feature type="active site" description="Proton acceptor" evidence="7">
    <location>
        <position position="261"/>
    </location>
</feature>
<evidence type="ECO:0000256" key="3">
    <source>
        <dbReference type="ARBA" id="ARBA00022526"/>
    </source>
</evidence>
<keyword evidence="3 7" id="KW-0313">Glucose metabolism</keyword>
<dbReference type="AlphaFoldDB" id="A0A1U9KUQ2"/>
<dbReference type="SUPFAM" id="SSF51735">
    <property type="entry name" value="NAD(P)-binding Rossmann-fold domains"/>
    <property type="match status" value="1"/>
</dbReference>
<protein>
    <recommendedName>
        <fullName evidence="7">Glucose-6-phosphate 1-dehydrogenase</fullName>
        <shortName evidence="7">G6PD</shortName>
        <ecNumber evidence="7">1.1.1.49</ecNumber>
    </recommendedName>
</protein>
<evidence type="ECO:0000256" key="4">
    <source>
        <dbReference type="ARBA" id="ARBA00022857"/>
    </source>
</evidence>
<feature type="binding site" evidence="7">
    <location>
        <position position="199"/>
    </location>
    <ligand>
        <name>substrate</name>
    </ligand>
</feature>
<dbReference type="InterPro" id="IPR022674">
    <property type="entry name" value="G6P_DH_NAD-bd"/>
</dbReference>
<dbReference type="GO" id="GO:0006006">
    <property type="term" value="P:glucose metabolic process"/>
    <property type="evidence" value="ECO:0007669"/>
    <property type="project" value="UniProtKB-KW"/>
</dbReference>
<dbReference type="InterPro" id="IPR019796">
    <property type="entry name" value="G6P_DH_AS"/>
</dbReference>
<dbReference type="OrthoDB" id="9802739at2"/>
<evidence type="ECO:0000313" key="9">
    <source>
        <dbReference type="Proteomes" id="UP000188604"/>
    </source>
</evidence>
<feature type="binding site" evidence="7">
    <location>
        <position position="357"/>
    </location>
    <ligand>
        <name>substrate</name>
    </ligand>
</feature>
<dbReference type="EMBL" id="CP014691">
    <property type="protein sequence ID" value="AQS89525.1"/>
    <property type="molecule type" value="Genomic_DNA"/>
</dbReference>
<feature type="binding site" evidence="7">
    <location>
        <position position="203"/>
    </location>
    <ligand>
        <name>substrate</name>
    </ligand>
</feature>
<accession>A0A1U9KUQ2</accession>
<comment type="similarity">
    <text evidence="2 7">Belongs to the glucose-6-phosphate dehydrogenase family.</text>
</comment>
<dbReference type="InterPro" id="IPR022675">
    <property type="entry name" value="G6P_DH_C"/>
</dbReference>
<dbReference type="Proteomes" id="UP000188604">
    <property type="component" value="Chromosome"/>
</dbReference>
<feature type="binding site" evidence="7">
    <location>
        <begin position="111"/>
        <end position="112"/>
    </location>
    <ligand>
        <name>NADP(+)</name>
        <dbReference type="ChEBI" id="CHEBI:58349"/>
    </ligand>
</feature>
<feature type="binding site" evidence="7">
    <location>
        <position position="256"/>
    </location>
    <ligand>
        <name>substrate</name>
    </ligand>
</feature>
<keyword evidence="9" id="KW-1185">Reference proteome</keyword>
<comment type="catalytic activity">
    <reaction evidence="7">
        <text>D-glucose 6-phosphate + NADP(+) = 6-phospho-D-glucono-1,5-lactone + NADPH + H(+)</text>
        <dbReference type="Rhea" id="RHEA:15841"/>
        <dbReference type="ChEBI" id="CHEBI:15378"/>
        <dbReference type="ChEBI" id="CHEBI:57783"/>
        <dbReference type="ChEBI" id="CHEBI:57955"/>
        <dbReference type="ChEBI" id="CHEBI:58349"/>
        <dbReference type="ChEBI" id="CHEBI:61548"/>
        <dbReference type="EC" id="1.1.1.49"/>
    </reaction>
</comment>
<reference evidence="8 9" key="1">
    <citation type="submission" date="2016-03" db="EMBL/GenBank/DDBJ databases">
        <title>Acetic acid bacteria sequencing.</title>
        <authorList>
            <person name="Brandt J."/>
            <person name="Jakob F."/>
            <person name="Vogel R.F."/>
        </authorList>
    </citation>
    <scope>NUCLEOTIDE SEQUENCE [LARGE SCALE GENOMIC DNA]</scope>
    <source>
        <strain evidence="8 9">NBRC 101099</strain>
    </source>
</reference>
<feature type="binding site" evidence="7">
    <location>
        <position position="237"/>
    </location>
    <ligand>
        <name>substrate</name>
    </ligand>
</feature>
<dbReference type="PIRSF" id="PIRSF000110">
    <property type="entry name" value="G6PD"/>
    <property type="match status" value="1"/>
</dbReference>
<dbReference type="NCBIfam" id="TIGR00871">
    <property type="entry name" value="zwf"/>
    <property type="match status" value="1"/>
</dbReference>
<evidence type="ECO:0000256" key="1">
    <source>
        <dbReference type="ARBA" id="ARBA00004937"/>
    </source>
</evidence>
<name>A0A1U9KUQ2_9PROT</name>
<dbReference type="HAMAP" id="MF_00966">
    <property type="entry name" value="G6PD"/>
    <property type="match status" value="1"/>
</dbReference>
<sequence length="512" mass="56949">MQDVTAPTSNILTQYAAPPACTLVIFGGGGDLTKRLLVPSLYDLAESQTLPQTFSLIGVDRTAMESGTWRDGLRQMIESFTQDPDAEFSATSIDDAAWGRLFANARYIAGDFTQPALFETLRDALGDGNAIFYLAVPARFFGGIVTRLGEAGLLAEQEGGAFRRVVIEKPFGHDLASARELDATLLHQGREAQFYRIDHFLGKETVQSIMALRFANGMFEPVWRQEYIDHIQITAAETVGVEQRGAFYEVTGALRDMVPNHLFTILCMIAMEPPNILTPEAVREEKAKLLQAIRVLAPEDYVRGQYTAGSINGADVPGYREEPNVSPDSTTETYAAMKLHVDNWRWGGVPFYLRTGKRMQARQTEIAIFFKQAPHRLFANAPSHGLTNIVRLLIDPVHGIQMHFDVKKPGPGIDLASVYNSFRYDDFFPKTANVGYETLLYDCMAGDPMLFQRSDAIEEAWRIVDDVLKQEKSQPEPYAAGTLGPKDADDLLARDGRAWLPVGDQRRRTAEA</sequence>
<comment type="function">
    <text evidence="7">Catalyzes the oxidation of glucose 6-phosphate to 6-phosphogluconolactone.</text>
</comment>
<dbReference type="Gene3D" id="3.40.50.720">
    <property type="entry name" value="NAD(P)-binding Rossmann-like Domain"/>
    <property type="match status" value="1"/>
</dbReference>
<dbReference type="STRING" id="320497.A0U93_12835"/>
<dbReference type="GO" id="GO:0050661">
    <property type="term" value="F:NADP binding"/>
    <property type="evidence" value="ECO:0007669"/>
    <property type="project" value="UniProtKB-UniRule"/>
</dbReference>
<dbReference type="GO" id="GO:0009051">
    <property type="term" value="P:pentose-phosphate shunt, oxidative branch"/>
    <property type="evidence" value="ECO:0007669"/>
    <property type="project" value="TreeGrafter"/>
</dbReference>
<dbReference type="PRINTS" id="PR00079">
    <property type="entry name" value="G6PDHDRGNASE"/>
</dbReference>
<evidence type="ECO:0000256" key="5">
    <source>
        <dbReference type="ARBA" id="ARBA00023002"/>
    </source>
</evidence>
<dbReference type="EC" id="1.1.1.49" evidence="7"/>
<proteinExistence type="inferred from homology"/>
<keyword evidence="5 7" id="KW-0560">Oxidoreductase</keyword>
<comment type="caution">
    <text evidence="7">Lacks conserved residue(s) required for the propagation of feature annotation.</text>
</comment>
<dbReference type="InterPro" id="IPR036291">
    <property type="entry name" value="NAD(P)-bd_dom_sf"/>
</dbReference>
<gene>
    <name evidence="7" type="primary">zwf</name>
    <name evidence="8" type="ORF">A0U93_12835</name>
</gene>
<evidence type="ECO:0000256" key="6">
    <source>
        <dbReference type="ARBA" id="ARBA00023277"/>
    </source>
</evidence>
<keyword evidence="4 7" id="KW-0521">NADP</keyword>
<dbReference type="PANTHER" id="PTHR23429:SF0">
    <property type="entry name" value="GLUCOSE-6-PHOSPHATE 1-DEHYDROGENASE"/>
    <property type="match status" value="1"/>
</dbReference>
<feature type="binding site" evidence="7">
    <location>
        <position position="169"/>
    </location>
    <ligand>
        <name>NADP(+)</name>
        <dbReference type="ChEBI" id="CHEBI:58349"/>
    </ligand>
</feature>
<dbReference type="GO" id="GO:0004345">
    <property type="term" value="F:glucose-6-phosphate dehydrogenase activity"/>
    <property type="evidence" value="ECO:0007669"/>
    <property type="project" value="UniProtKB-UniRule"/>
</dbReference>
<evidence type="ECO:0000256" key="2">
    <source>
        <dbReference type="ARBA" id="ARBA00009975"/>
    </source>
</evidence>
<evidence type="ECO:0000313" key="8">
    <source>
        <dbReference type="EMBL" id="AQS89525.1"/>
    </source>
</evidence>
<comment type="pathway">
    <text evidence="1 7">Carbohydrate degradation; pentose phosphate pathway; D-ribulose 5-phosphate from D-glucose 6-phosphate (oxidative stage): step 1/3.</text>
</comment>